<feature type="domain" description="Lysozyme inhibitor LprI-like N-terminal" evidence="1">
    <location>
        <begin position="26"/>
        <end position="115"/>
    </location>
</feature>
<reference evidence="2 3" key="1">
    <citation type="submission" date="2016-10" db="EMBL/GenBank/DDBJ databases">
        <authorList>
            <person name="de Groot N.N."/>
        </authorList>
    </citation>
    <scope>NUCLEOTIDE SEQUENCE [LARGE SCALE GENOMIC DNA]</scope>
    <source>
        <strain evidence="2 3">DSM 21039</strain>
    </source>
</reference>
<dbReference type="AlphaFoldDB" id="A0A1H7JY09"/>
<organism evidence="2 3">
    <name type="scientific">Chitinophaga rupis</name>
    <dbReference type="NCBI Taxonomy" id="573321"/>
    <lineage>
        <taxon>Bacteria</taxon>
        <taxon>Pseudomonadati</taxon>
        <taxon>Bacteroidota</taxon>
        <taxon>Chitinophagia</taxon>
        <taxon>Chitinophagales</taxon>
        <taxon>Chitinophagaceae</taxon>
        <taxon>Chitinophaga</taxon>
    </lineage>
</organism>
<dbReference type="Pfam" id="PF07007">
    <property type="entry name" value="LprI"/>
    <property type="match status" value="1"/>
</dbReference>
<dbReference type="EMBL" id="FOBB01000001">
    <property type="protein sequence ID" value="SEK79274.1"/>
    <property type="molecule type" value="Genomic_DNA"/>
</dbReference>
<dbReference type="InterPro" id="IPR009739">
    <property type="entry name" value="LprI-like_N"/>
</dbReference>
<protein>
    <recommendedName>
        <fullName evidence="1">Lysozyme inhibitor LprI-like N-terminal domain-containing protein</fullName>
    </recommendedName>
</protein>
<sequence>MVAQNKKAAIDSLESRYQRCLAKSQYMYGCALEYYRDLDSMLDLVYRQLYSKLDTSRRQNLMVQQSLWKEKKEAYFKLLDTRVEKLHKKTLAGLDDQVIATDHKAAYIKDRVTELISRYPTAG</sequence>
<accession>A0A1H7JY09</accession>
<gene>
    <name evidence="2" type="ORF">SAMN04488505_101896</name>
</gene>
<dbReference type="Proteomes" id="UP000198984">
    <property type="component" value="Unassembled WGS sequence"/>
</dbReference>
<name>A0A1H7JY09_9BACT</name>
<keyword evidence="3" id="KW-1185">Reference proteome</keyword>
<proteinExistence type="predicted"/>
<evidence type="ECO:0000259" key="1">
    <source>
        <dbReference type="Pfam" id="PF07007"/>
    </source>
</evidence>
<evidence type="ECO:0000313" key="3">
    <source>
        <dbReference type="Proteomes" id="UP000198984"/>
    </source>
</evidence>
<evidence type="ECO:0000313" key="2">
    <source>
        <dbReference type="EMBL" id="SEK79274.1"/>
    </source>
</evidence>